<dbReference type="PROSITE" id="PS50977">
    <property type="entry name" value="HTH_TETR_2"/>
    <property type="match status" value="1"/>
</dbReference>
<dbReference type="InterPro" id="IPR009057">
    <property type="entry name" value="Homeodomain-like_sf"/>
</dbReference>
<keyword evidence="1" id="KW-0805">Transcription regulation</keyword>
<dbReference type="InterPro" id="IPR036271">
    <property type="entry name" value="Tet_transcr_reg_TetR-rel_C_sf"/>
</dbReference>
<name>A0A248JVZ9_9PROT</name>
<dbReference type="PANTHER" id="PTHR47506:SF1">
    <property type="entry name" value="HTH-TYPE TRANSCRIPTIONAL REGULATOR YJDC"/>
    <property type="match status" value="1"/>
</dbReference>
<dbReference type="InterPro" id="IPR011075">
    <property type="entry name" value="TetR_C"/>
</dbReference>
<dbReference type="EMBL" id="CP022111">
    <property type="protein sequence ID" value="ASG22902.1"/>
    <property type="molecule type" value="Genomic_DNA"/>
</dbReference>
<dbReference type="PANTHER" id="PTHR47506">
    <property type="entry name" value="TRANSCRIPTIONAL REGULATORY PROTEIN"/>
    <property type="match status" value="1"/>
</dbReference>
<dbReference type="InterPro" id="IPR001647">
    <property type="entry name" value="HTH_TetR"/>
</dbReference>
<evidence type="ECO:0000313" key="7">
    <source>
        <dbReference type="Proteomes" id="UP000197153"/>
    </source>
</evidence>
<dbReference type="Pfam" id="PF00440">
    <property type="entry name" value="TetR_N"/>
    <property type="match status" value="1"/>
</dbReference>
<dbReference type="Proteomes" id="UP000197153">
    <property type="component" value="Chromosome 2"/>
</dbReference>
<protein>
    <submittedName>
        <fullName evidence="6">TetR family transcriptional regulator</fullName>
    </submittedName>
</protein>
<gene>
    <name evidence="6" type="ORF">Y958_18595</name>
</gene>
<dbReference type="SUPFAM" id="SSF46689">
    <property type="entry name" value="Homeodomain-like"/>
    <property type="match status" value="1"/>
</dbReference>
<sequence length="207" mass="22915">MVQKKDGDEAKRRGRPRAYDPEEALRRAMDAFWKSGYSGTSLDDLSAATGMNRPSLYAAFGDKRSLYLKALAYYWQVALGTMRADLAQDRPLADSLMRAYEGALSIYFSGDDRPRGCFVVGTAVTEAMEDAEIRESLMTGFLEFDADFEARFRMAQDNRELREGADPATLATLATAVMHTIAIRARSGTPRADLAEFARKAVRAICG</sequence>
<evidence type="ECO:0000256" key="1">
    <source>
        <dbReference type="ARBA" id="ARBA00023015"/>
    </source>
</evidence>
<keyword evidence="7" id="KW-1185">Reference proteome</keyword>
<dbReference type="Gene3D" id="1.10.357.10">
    <property type="entry name" value="Tetracycline Repressor, domain 2"/>
    <property type="match status" value="1"/>
</dbReference>
<accession>A0A248JVZ9</accession>
<dbReference type="SUPFAM" id="SSF48498">
    <property type="entry name" value="Tetracyclin repressor-like, C-terminal domain"/>
    <property type="match status" value="1"/>
</dbReference>
<dbReference type="RefSeq" id="WP_088873445.1">
    <property type="nucleotide sequence ID" value="NZ_CP022111.1"/>
</dbReference>
<keyword evidence="2 4" id="KW-0238">DNA-binding</keyword>
<evidence type="ECO:0000256" key="2">
    <source>
        <dbReference type="ARBA" id="ARBA00023125"/>
    </source>
</evidence>
<feature type="domain" description="HTH tetR-type" evidence="5">
    <location>
        <begin position="18"/>
        <end position="78"/>
    </location>
</feature>
<evidence type="ECO:0000256" key="4">
    <source>
        <dbReference type="PROSITE-ProRule" id="PRU00335"/>
    </source>
</evidence>
<dbReference type="Gene3D" id="1.10.10.60">
    <property type="entry name" value="Homeodomain-like"/>
    <property type="match status" value="1"/>
</dbReference>
<reference evidence="6 7" key="1">
    <citation type="submission" date="2017-06" db="EMBL/GenBank/DDBJ databases">
        <title>Complete genome sequence of Nitrospirillum amazonense strain CBAmC, an endophytic nitrogen-fixing and plant growth-promoting bacterium, isolated from sugarcane.</title>
        <authorList>
            <person name="Schwab S."/>
            <person name="dos Santos Teixeira K.R."/>
            <person name="Simoes Araujo J.L."/>
            <person name="Soares Vidal M."/>
            <person name="Borges de Freitas H.R."/>
            <person name="Rivello Crivelaro A.L."/>
            <person name="Bueno de Camargo Nunes A."/>
            <person name="dos Santos C.M."/>
            <person name="Palmeira da Silva Rosa D."/>
            <person name="da Silva Padilha D."/>
            <person name="da Silva E."/>
            <person name="Araujo Terra L."/>
            <person name="Soares Mendes V."/>
            <person name="Farinelli L."/>
            <person name="Magalhaes Cruz L."/>
            <person name="Baldani J.I."/>
        </authorList>
    </citation>
    <scope>NUCLEOTIDE SEQUENCE [LARGE SCALE GENOMIC DNA]</scope>
    <source>
        <strain evidence="6 7">CBAmC</strain>
    </source>
</reference>
<dbReference type="GO" id="GO:0003677">
    <property type="term" value="F:DNA binding"/>
    <property type="evidence" value="ECO:0007669"/>
    <property type="project" value="UniProtKB-UniRule"/>
</dbReference>
<feature type="DNA-binding region" description="H-T-H motif" evidence="4">
    <location>
        <begin position="41"/>
        <end position="60"/>
    </location>
</feature>
<keyword evidence="3" id="KW-0804">Transcription</keyword>
<evidence type="ECO:0000259" key="5">
    <source>
        <dbReference type="PROSITE" id="PS50977"/>
    </source>
</evidence>
<dbReference type="Pfam" id="PF16925">
    <property type="entry name" value="TetR_C_13"/>
    <property type="match status" value="1"/>
</dbReference>
<evidence type="ECO:0000313" key="6">
    <source>
        <dbReference type="EMBL" id="ASG22902.1"/>
    </source>
</evidence>
<proteinExistence type="predicted"/>
<organism evidence="6 7">
    <name type="scientific">Nitrospirillum viridazoti CBAmc</name>
    <dbReference type="NCBI Taxonomy" id="1441467"/>
    <lineage>
        <taxon>Bacteria</taxon>
        <taxon>Pseudomonadati</taxon>
        <taxon>Pseudomonadota</taxon>
        <taxon>Alphaproteobacteria</taxon>
        <taxon>Rhodospirillales</taxon>
        <taxon>Azospirillaceae</taxon>
        <taxon>Nitrospirillum</taxon>
        <taxon>Nitrospirillum viridazoti</taxon>
    </lineage>
</organism>
<dbReference type="KEGG" id="nao:Y958_18595"/>
<dbReference type="AlphaFoldDB" id="A0A248JVZ9"/>
<evidence type="ECO:0000256" key="3">
    <source>
        <dbReference type="ARBA" id="ARBA00023163"/>
    </source>
</evidence>